<accession>A0A2J8NMM1</accession>
<evidence type="ECO:0000259" key="4">
    <source>
        <dbReference type="SMART" id="SM00237"/>
    </source>
</evidence>
<keyword evidence="1" id="KW-0732">Signal</keyword>
<dbReference type="EMBL" id="NBAG03000226">
    <property type="protein sequence ID" value="PNI73016.1"/>
    <property type="molecule type" value="Genomic_DNA"/>
</dbReference>
<dbReference type="FunFam" id="2.60.40.2030:FF:000032">
    <property type="entry name" value="Adhesion G protein-coupled receptor V1"/>
    <property type="match status" value="1"/>
</dbReference>
<dbReference type="AlphaFoldDB" id="A0A2J8NMM1"/>
<keyword evidence="2" id="KW-0677">Repeat</keyword>
<protein>
    <submittedName>
        <fullName evidence="5">ADGRV1 isoform 22</fullName>
    </submittedName>
</protein>
<dbReference type="Proteomes" id="UP000236370">
    <property type="component" value="Unassembled WGS sequence"/>
</dbReference>
<reference evidence="5 6" key="1">
    <citation type="submission" date="2017-12" db="EMBL/GenBank/DDBJ databases">
        <title>High-resolution comparative analysis of great ape genomes.</title>
        <authorList>
            <person name="Pollen A."/>
            <person name="Hastie A."/>
            <person name="Hormozdiari F."/>
            <person name="Dougherty M."/>
            <person name="Liu R."/>
            <person name="Chaisson M."/>
            <person name="Hoppe E."/>
            <person name="Hill C."/>
            <person name="Pang A."/>
            <person name="Hillier L."/>
            <person name="Baker C."/>
            <person name="Armstrong J."/>
            <person name="Shendure J."/>
            <person name="Paten B."/>
            <person name="Wilson R."/>
            <person name="Chao H."/>
            <person name="Schneider V."/>
            <person name="Ventura M."/>
            <person name="Kronenberg Z."/>
            <person name="Murali S."/>
            <person name="Gordon D."/>
            <person name="Cantsilieris S."/>
            <person name="Munson K."/>
            <person name="Nelson B."/>
            <person name="Raja A."/>
            <person name="Underwood J."/>
            <person name="Diekhans M."/>
            <person name="Fiddes I."/>
            <person name="Haussler D."/>
            <person name="Eichler E."/>
        </authorList>
    </citation>
    <scope>NUCLEOTIDE SEQUENCE [LARGE SCALE GENOMIC DNA]</scope>
    <source>
        <strain evidence="5">Yerkes chimp pedigree #C0471</strain>
    </source>
</reference>
<dbReference type="GO" id="GO:0004930">
    <property type="term" value="F:G protein-coupled receptor activity"/>
    <property type="evidence" value="ECO:0007669"/>
    <property type="project" value="InterPro"/>
</dbReference>
<dbReference type="GO" id="GO:0016020">
    <property type="term" value="C:membrane"/>
    <property type="evidence" value="ECO:0007669"/>
    <property type="project" value="InterPro"/>
</dbReference>
<keyword evidence="3" id="KW-0106">Calcium</keyword>
<dbReference type="PANTHER" id="PTHR46682">
    <property type="entry name" value="ADHESION G-PROTEIN COUPLED RECEPTOR V1"/>
    <property type="match status" value="1"/>
</dbReference>
<evidence type="ECO:0000313" key="5">
    <source>
        <dbReference type="EMBL" id="PNI73016.1"/>
    </source>
</evidence>
<dbReference type="InterPro" id="IPR003644">
    <property type="entry name" value="Calx_beta"/>
</dbReference>
<dbReference type="PANTHER" id="PTHR46682:SF1">
    <property type="entry name" value="ADHESION G-PROTEIN COUPLED RECEPTOR V1"/>
    <property type="match status" value="1"/>
</dbReference>
<evidence type="ECO:0000256" key="2">
    <source>
        <dbReference type="ARBA" id="ARBA00022737"/>
    </source>
</evidence>
<dbReference type="InterPro" id="IPR026919">
    <property type="entry name" value="ADGRV1"/>
</dbReference>
<name>A0A2J8NMM1_PANTR</name>
<dbReference type="Pfam" id="PF03160">
    <property type="entry name" value="Calx-beta"/>
    <property type="match status" value="5"/>
</dbReference>
<proteinExistence type="predicted"/>
<dbReference type="SUPFAM" id="SSF141072">
    <property type="entry name" value="CalX-like"/>
    <property type="match status" value="6"/>
</dbReference>
<dbReference type="FunFam" id="2.60.40.2030:FF:000021">
    <property type="entry name" value="Adhesion G protein-coupled receptor V1"/>
    <property type="match status" value="1"/>
</dbReference>
<feature type="domain" description="Calx-beta" evidence="4">
    <location>
        <begin position="346"/>
        <end position="448"/>
    </location>
</feature>
<dbReference type="Gene3D" id="2.60.40.2030">
    <property type="match status" value="6"/>
</dbReference>
<dbReference type="FunFam" id="2.60.40.2030:FF:000043">
    <property type="entry name" value="Adhesion G-protein coupled receptor V1"/>
    <property type="match status" value="1"/>
</dbReference>
<dbReference type="FunFam" id="2.60.40.2030:FF:000027">
    <property type="entry name" value="Adhesion G protein-coupled receptor V1"/>
    <property type="match status" value="1"/>
</dbReference>
<dbReference type="FunFam" id="2.60.40.2030:FF:000030">
    <property type="entry name" value="Adhesion G-protein coupled receptor V1"/>
    <property type="match status" value="1"/>
</dbReference>
<sequence>MIDESLSSDDPDSYVTLTVVRSPGGKGTVRLEWTIDEKAKHNLSPLNGTLHFDETESQKTIVLHTLQDTVLEEDRRFTIQLISIDEVEISPVKGSASIIIRGDKRASGEVGIAPSSRHILIGEPSAKYNGTAIISLVRGPGILGEVTVFWRIFPPSVGEFAETSGKLTMRDEQSAVIVVIQALNDDIPEEKSFYEFQLTAVSEGGVLSESSSTANITVVASDSPYGRFAFSHEQLRVSEAQRVNITIIRSGGDFGHVRLWYKTMSGTAEAGLDFVPAAGELLFEAGEMRKSLHVEILDDDYPEGPEEFSLTITKVELQGRGYDFTIQENGLQIDQPPEIGNISIVRIIIMKNDNAEGIIEFDPKYTAFEVEEDVGLIMIPVVRLHGTYGYVTADFISQSSSASPGGVDYILHGTTVTFQHGQNLSFINISIIDDNESEFEEPIEILLTGATGGAVLGRHLVSRIIIAKSDSPFGVIRFLNQSKISIPNPNSTMILSLVLERTGGLLGEIQVNWETVGPNSQEALLPQNRDIADPVSGLFYFGEGEGGVRTIILTIYPHEEIEVEETFIIKLHLVKGEAKLDSRAKDVTLTIQKFGDPNGVVQFAPETLSKKTYSEPLALEGPLLITFFVRRVKGTFGEIMVYWELSSEFDITEDFLSTSGFFTIADGESEASFDVHLLPDEVPEIEEDYVIQLVSVEGGAELDLEKSITWFSVYANDDPHGVFALYSDRQSILIGQNLIRSIHINITRLAGTFGDVAVGLRISSDHKEQPIVTENAERQLVVKDGATYKVDVVPIKNQVGGISSVS</sequence>
<evidence type="ECO:0000256" key="3">
    <source>
        <dbReference type="ARBA" id="ARBA00022837"/>
    </source>
</evidence>
<evidence type="ECO:0000313" key="6">
    <source>
        <dbReference type="Proteomes" id="UP000236370"/>
    </source>
</evidence>
<feature type="domain" description="Calx-beta" evidence="4">
    <location>
        <begin position="214"/>
        <end position="313"/>
    </location>
</feature>
<dbReference type="SMART" id="SM00237">
    <property type="entry name" value="Calx_beta"/>
    <property type="match status" value="2"/>
</dbReference>
<gene>
    <name evidence="5" type="ORF">CK820_G0009207</name>
</gene>
<organism evidence="5 6">
    <name type="scientific">Pan troglodytes</name>
    <name type="common">Chimpanzee</name>
    <dbReference type="NCBI Taxonomy" id="9598"/>
    <lineage>
        <taxon>Eukaryota</taxon>
        <taxon>Metazoa</taxon>
        <taxon>Chordata</taxon>
        <taxon>Craniata</taxon>
        <taxon>Vertebrata</taxon>
        <taxon>Euteleostomi</taxon>
        <taxon>Mammalia</taxon>
        <taxon>Eutheria</taxon>
        <taxon>Euarchontoglires</taxon>
        <taxon>Primates</taxon>
        <taxon>Haplorrhini</taxon>
        <taxon>Catarrhini</taxon>
        <taxon>Hominidae</taxon>
        <taxon>Pan</taxon>
    </lineage>
</organism>
<comment type="caution">
    <text evidence="5">The sequence shown here is derived from an EMBL/GenBank/DDBJ whole genome shotgun (WGS) entry which is preliminary data.</text>
</comment>
<evidence type="ECO:0000256" key="1">
    <source>
        <dbReference type="ARBA" id="ARBA00022729"/>
    </source>
</evidence>
<dbReference type="InterPro" id="IPR038081">
    <property type="entry name" value="CalX-like_sf"/>
</dbReference>